<keyword evidence="1" id="KW-1133">Transmembrane helix</keyword>
<comment type="caution">
    <text evidence="2">The sequence shown here is derived from an EMBL/GenBank/DDBJ whole genome shotgun (WGS) entry which is preliminary data.</text>
</comment>
<evidence type="ECO:0000313" key="2">
    <source>
        <dbReference type="EMBL" id="PZF85104.1"/>
    </source>
</evidence>
<name>A0A2W2BXB1_9ACTN</name>
<evidence type="ECO:0000256" key="1">
    <source>
        <dbReference type="SAM" id="Phobius"/>
    </source>
</evidence>
<accession>A0A2W2BXB1</accession>
<keyword evidence="1" id="KW-0472">Membrane</keyword>
<dbReference type="EMBL" id="POTW01000010">
    <property type="protein sequence ID" value="PZF85104.1"/>
    <property type="molecule type" value="Genomic_DNA"/>
</dbReference>
<protein>
    <recommendedName>
        <fullName evidence="4">Ribosomal protein L7/L12 C-terminal domain-containing protein</fullName>
    </recommendedName>
</protein>
<gene>
    <name evidence="2" type="ORF">C1I92_05830</name>
</gene>
<dbReference type="InterPro" id="IPR014719">
    <property type="entry name" value="Ribosomal_bL12_C/ClpS-like"/>
</dbReference>
<organism evidence="2 3">
    <name type="scientific">Jiangella anatolica</name>
    <dbReference type="NCBI Taxonomy" id="2670374"/>
    <lineage>
        <taxon>Bacteria</taxon>
        <taxon>Bacillati</taxon>
        <taxon>Actinomycetota</taxon>
        <taxon>Actinomycetes</taxon>
        <taxon>Jiangellales</taxon>
        <taxon>Jiangellaceae</taxon>
        <taxon>Jiangella</taxon>
    </lineage>
</organism>
<dbReference type="Proteomes" id="UP000248764">
    <property type="component" value="Unassembled WGS sequence"/>
</dbReference>
<keyword evidence="3" id="KW-1185">Reference proteome</keyword>
<evidence type="ECO:0008006" key="4">
    <source>
        <dbReference type="Google" id="ProtNLM"/>
    </source>
</evidence>
<dbReference type="Gene3D" id="3.30.1390.10">
    <property type="match status" value="2"/>
</dbReference>
<feature type="transmembrane region" description="Helical" evidence="1">
    <location>
        <begin position="6"/>
        <end position="24"/>
    </location>
</feature>
<dbReference type="AlphaFoldDB" id="A0A2W2BXB1"/>
<evidence type="ECO:0000313" key="3">
    <source>
        <dbReference type="Proteomes" id="UP000248764"/>
    </source>
</evidence>
<dbReference type="RefSeq" id="WP_158564018.1">
    <property type="nucleotide sequence ID" value="NZ_POTW01000010.1"/>
</dbReference>
<proteinExistence type="predicted"/>
<keyword evidence="1" id="KW-0812">Transmembrane</keyword>
<sequence>MDLWLIAVIAFGAAIVIGFGIVLVRARADAVTGPSSPGGDKPVLDRAELDAAVGALLIEGKLIPAVKLIRQQTGLGLAEAKAYADRLAAGGDAAAAAPAASPRASVSPEVMARLQQLVAEGKKLQAIKELREHTGLGLREATITVDRLSTSAVVLAVESPAPPADPTDEVMAQVQALVARGKKIQAIKLMLEHAPELDLKRAKEIVDRM</sequence>
<reference evidence="2 3" key="1">
    <citation type="submission" date="2018-01" db="EMBL/GenBank/DDBJ databases">
        <title>Draft genome sequence of Jiangella sp. GTF31.</title>
        <authorList>
            <person name="Sahin N."/>
            <person name="Ay H."/>
            <person name="Saygin H."/>
        </authorList>
    </citation>
    <scope>NUCLEOTIDE SEQUENCE [LARGE SCALE GENOMIC DNA]</scope>
    <source>
        <strain evidence="2 3">GTF31</strain>
    </source>
</reference>